<proteinExistence type="predicted"/>
<keyword evidence="3 6" id="KW-1133">Transmembrane helix</keyword>
<dbReference type="PANTHER" id="PTHR14948:SF25">
    <property type="entry name" value="DUF4190 DOMAIN-CONTAINING PROTEIN"/>
    <property type="match status" value="1"/>
</dbReference>
<evidence type="ECO:0000256" key="6">
    <source>
        <dbReference type="SAM" id="Phobius"/>
    </source>
</evidence>
<dbReference type="Pfam" id="PF14237">
    <property type="entry name" value="GYF_2"/>
    <property type="match status" value="1"/>
</dbReference>
<dbReference type="Proteomes" id="UP000483362">
    <property type="component" value="Unassembled WGS sequence"/>
</dbReference>
<dbReference type="InterPro" id="IPR051423">
    <property type="entry name" value="CD225/Dispanin"/>
</dbReference>
<evidence type="ECO:0000313" key="8">
    <source>
        <dbReference type="EMBL" id="MSS16688.1"/>
    </source>
</evidence>
<dbReference type="RefSeq" id="WP_154327288.1">
    <property type="nucleotide sequence ID" value="NZ_CP045696.1"/>
</dbReference>
<keyword evidence="9" id="KW-1185">Reference proteome</keyword>
<keyword evidence="4 6" id="KW-0472">Membrane</keyword>
<organism evidence="8 9">
    <name type="scientific">Sodaliphilus pleomorphus</name>
    <dbReference type="NCBI Taxonomy" id="2606626"/>
    <lineage>
        <taxon>Bacteria</taxon>
        <taxon>Pseudomonadati</taxon>
        <taxon>Bacteroidota</taxon>
        <taxon>Bacteroidia</taxon>
        <taxon>Bacteroidales</taxon>
        <taxon>Muribaculaceae</taxon>
        <taxon>Sodaliphilus</taxon>
    </lineage>
</organism>
<dbReference type="AlphaFoldDB" id="A0A6L5XBV6"/>
<sequence length="221" mass="24604">MQRYWINQNGIQSGPHTIEELKQMTFDPSATYVWRSGMPDWKRIDELDELKGIVNLVQAPSQPDPQPAEATAASNGDVQPEQAQEQEQEPEQAGDSETAEQPHDDTPAAQPPVYHEPAVEPQYQAMPPQYEPQQYGPRYAPGTPECPPTNLVWAIVCIVLCCWIPAVVALIFSLQVKTKYRMGDYAAAQKYSDWSAWLCIISIVLGIVSTPLVLLTQALAQ</sequence>
<feature type="region of interest" description="Disordered" evidence="5">
    <location>
        <begin position="58"/>
        <end position="114"/>
    </location>
</feature>
<evidence type="ECO:0000256" key="1">
    <source>
        <dbReference type="ARBA" id="ARBA00004370"/>
    </source>
</evidence>
<feature type="domain" description="GYF" evidence="7">
    <location>
        <begin position="4"/>
        <end position="50"/>
    </location>
</feature>
<feature type="compositionally biased region" description="Acidic residues" evidence="5">
    <location>
        <begin position="84"/>
        <end position="98"/>
    </location>
</feature>
<evidence type="ECO:0000256" key="4">
    <source>
        <dbReference type="ARBA" id="ARBA00023136"/>
    </source>
</evidence>
<dbReference type="Pfam" id="PF04505">
    <property type="entry name" value="CD225"/>
    <property type="match status" value="1"/>
</dbReference>
<feature type="transmembrane region" description="Helical" evidence="6">
    <location>
        <begin position="195"/>
        <end position="220"/>
    </location>
</feature>
<protein>
    <submittedName>
        <fullName evidence="8">DUF4339 domain-containing protein</fullName>
    </submittedName>
</protein>
<dbReference type="EMBL" id="VULT01000003">
    <property type="protein sequence ID" value="MSS16688.1"/>
    <property type="molecule type" value="Genomic_DNA"/>
</dbReference>
<evidence type="ECO:0000259" key="7">
    <source>
        <dbReference type="Pfam" id="PF14237"/>
    </source>
</evidence>
<dbReference type="InterPro" id="IPR007593">
    <property type="entry name" value="CD225/Dispanin_fam"/>
</dbReference>
<gene>
    <name evidence="8" type="ORF">FYJ29_02725</name>
</gene>
<evidence type="ECO:0000256" key="3">
    <source>
        <dbReference type="ARBA" id="ARBA00022989"/>
    </source>
</evidence>
<keyword evidence="2 6" id="KW-0812">Transmembrane</keyword>
<name>A0A6L5XBV6_9BACT</name>
<accession>A0A6L5XBV6</accession>
<evidence type="ECO:0000313" key="9">
    <source>
        <dbReference type="Proteomes" id="UP000483362"/>
    </source>
</evidence>
<dbReference type="GO" id="GO:0016020">
    <property type="term" value="C:membrane"/>
    <property type="evidence" value="ECO:0007669"/>
    <property type="project" value="UniProtKB-SubCell"/>
</dbReference>
<evidence type="ECO:0000256" key="5">
    <source>
        <dbReference type="SAM" id="MobiDB-lite"/>
    </source>
</evidence>
<evidence type="ECO:0000256" key="2">
    <source>
        <dbReference type="ARBA" id="ARBA00022692"/>
    </source>
</evidence>
<dbReference type="PANTHER" id="PTHR14948">
    <property type="entry name" value="NG5"/>
    <property type="match status" value="1"/>
</dbReference>
<comment type="caution">
    <text evidence="8">The sequence shown here is derived from an EMBL/GenBank/DDBJ whole genome shotgun (WGS) entry which is preliminary data.</text>
</comment>
<feature type="transmembrane region" description="Helical" evidence="6">
    <location>
        <begin position="151"/>
        <end position="174"/>
    </location>
</feature>
<comment type="subcellular location">
    <subcellularLocation>
        <location evidence="1">Membrane</location>
    </subcellularLocation>
</comment>
<reference evidence="8 9" key="1">
    <citation type="submission" date="2019-08" db="EMBL/GenBank/DDBJ databases">
        <title>In-depth cultivation of the pig gut microbiome towards novel bacterial diversity and tailored functional studies.</title>
        <authorList>
            <person name="Wylensek D."/>
            <person name="Hitch T.C.A."/>
            <person name="Clavel T."/>
        </authorList>
    </citation>
    <scope>NUCLEOTIDE SEQUENCE [LARGE SCALE GENOMIC DNA]</scope>
    <source>
        <strain evidence="8 9">Oil-RF-744-WCA-WT-10</strain>
    </source>
</reference>
<dbReference type="InterPro" id="IPR025640">
    <property type="entry name" value="GYF_2"/>
</dbReference>